<evidence type="ECO:0000313" key="2">
    <source>
        <dbReference type="EMBL" id="MPC75813.1"/>
    </source>
</evidence>
<evidence type="ECO:0000256" key="1">
    <source>
        <dbReference type="SAM" id="MobiDB-lite"/>
    </source>
</evidence>
<gene>
    <name evidence="2" type="ORF">E2C01_070210</name>
</gene>
<sequence length="83" mass="9081">MALPLLSLSDSVGNLDLLDELQILRTVKLNQKASLVTQMRNICQKMTESSSSKEESDGSGSGEDNERQHSPALHVSLHTFSLI</sequence>
<organism evidence="2 3">
    <name type="scientific">Portunus trituberculatus</name>
    <name type="common">Swimming crab</name>
    <name type="synonym">Neptunus trituberculatus</name>
    <dbReference type="NCBI Taxonomy" id="210409"/>
    <lineage>
        <taxon>Eukaryota</taxon>
        <taxon>Metazoa</taxon>
        <taxon>Ecdysozoa</taxon>
        <taxon>Arthropoda</taxon>
        <taxon>Crustacea</taxon>
        <taxon>Multicrustacea</taxon>
        <taxon>Malacostraca</taxon>
        <taxon>Eumalacostraca</taxon>
        <taxon>Eucarida</taxon>
        <taxon>Decapoda</taxon>
        <taxon>Pleocyemata</taxon>
        <taxon>Brachyura</taxon>
        <taxon>Eubrachyura</taxon>
        <taxon>Portunoidea</taxon>
        <taxon>Portunidae</taxon>
        <taxon>Portuninae</taxon>
        <taxon>Portunus</taxon>
    </lineage>
</organism>
<accession>A0A5B7I0P8</accession>
<feature type="region of interest" description="Disordered" evidence="1">
    <location>
        <begin position="44"/>
        <end position="83"/>
    </location>
</feature>
<protein>
    <submittedName>
        <fullName evidence="2">Uncharacterized protein</fullName>
    </submittedName>
</protein>
<name>A0A5B7I0P8_PORTR</name>
<keyword evidence="3" id="KW-1185">Reference proteome</keyword>
<dbReference type="AlphaFoldDB" id="A0A5B7I0P8"/>
<proteinExistence type="predicted"/>
<dbReference type="Proteomes" id="UP000324222">
    <property type="component" value="Unassembled WGS sequence"/>
</dbReference>
<reference evidence="2 3" key="1">
    <citation type="submission" date="2019-05" db="EMBL/GenBank/DDBJ databases">
        <title>Another draft genome of Portunus trituberculatus and its Hox gene families provides insights of decapod evolution.</title>
        <authorList>
            <person name="Jeong J.-H."/>
            <person name="Song I."/>
            <person name="Kim S."/>
            <person name="Choi T."/>
            <person name="Kim D."/>
            <person name="Ryu S."/>
            <person name="Kim W."/>
        </authorList>
    </citation>
    <scope>NUCLEOTIDE SEQUENCE [LARGE SCALE GENOMIC DNA]</scope>
    <source>
        <tissue evidence="2">Muscle</tissue>
    </source>
</reference>
<comment type="caution">
    <text evidence="2">The sequence shown here is derived from an EMBL/GenBank/DDBJ whole genome shotgun (WGS) entry which is preliminary data.</text>
</comment>
<dbReference type="EMBL" id="VSRR010041911">
    <property type="protein sequence ID" value="MPC75813.1"/>
    <property type="molecule type" value="Genomic_DNA"/>
</dbReference>
<evidence type="ECO:0000313" key="3">
    <source>
        <dbReference type="Proteomes" id="UP000324222"/>
    </source>
</evidence>